<dbReference type="GeneID" id="93736081"/>
<evidence type="ECO:0000256" key="3">
    <source>
        <dbReference type="ARBA" id="ARBA00022741"/>
    </source>
</evidence>
<dbReference type="RefSeq" id="WP_052447824.1">
    <property type="nucleotide sequence ID" value="NZ_CP050855.1"/>
</dbReference>
<proteinExistence type="inferred from homology"/>
<dbReference type="GO" id="GO:0005524">
    <property type="term" value="F:ATP binding"/>
    <property type="evidence" value="ECO:0007669"/>
    <property type="project" value="UniProtKB-KW"/>
</dbReference>
<keyword evidence="3" id="KW-0547">Nucleotide-binding</keyword>
<dbReference type="InterPro" id="IPR017871">
    <property type="entry name" value="ABC_transporter-like_CS"/>
</dbReference>
<keyword evidence="2" id="KW-0813">Transport</keyword>
<dbReference type="PROSITE" id="PS00211">
    <property type="entry name" value="ABC_TRANSPORTER_1"/>
    <property type="match status" value="2"/>
</dbReference>
<dbReference type="InterPro" id="IPR003593">
    <property type="entry name" value="AAA+_ATPase"/>
</dbReference>
<dbReference type="Pfam" id="PF00005">
    <property type="entry name" value="ABC_tran"/>
    <property type="match status" value="2"/>
</dbReference>
<dbReference type="InterPro" id="IPR027417">
    <property type="entry name" value="P-loop_NTPase"/>
</dbReference>
<dbReference type="PANTHER" id="PTHR43776">
    <property type="entry name" value="TRANSPORT ATP-BINDING PROTEIN"/>
    <property type="match status" value="1"/>
</dbReference>
<evidence type="ECO:0000256" key="4">
    <source>
        <dbReference type="ARBA" id="ARBA00022840"/>
    </source>
</evidence>
<dbReference type="PROSITE" id="PS50893">
    <property type="entry name" value="ABC_TRANSPORTER_2"/>
    <property type="match status" value="2"/>
</dbReference>
<dbReference type="InterPro" id="IPR003439">
    <property type="entry name" value="ABC_transporter-like_ATP-bd"/>
</dbReference>
<dbReference type="InterPro" id="IPR050319">
    <property type="entry name" value="ABC_transp_ATP-bind"/>
</dbReference>
<dbReference type="EMBL" id="CP050855">
    <property type="protein sequence ID" value="QLH62588.1"/>
    <property type="molecule type" value="Genomic_DNA"/>
</dbReference>
<organism evidence="5 6">
    <name type="scientific">Serratia symbiotica</name>
    <dbReference type="NCBI Taxonomy" id="138074"/>
    <lineage>
        <taxon>Bacteria</taxon>
        <taxon>Pseudomonadati</taxon>
        <taxon>Pseudomonadota</taxon>
        <taxon>Gammaproteobacteria</taxon>
        <taxon>Enterobacterales</taxon>
        <taxon>Yersiniaceae</taxon>
        <taxon>Serratia</taxon>
    </lineage>
</organism>
<comment type="similarity">
    <text evidence="1">Belongs to the ABC transporter superfamily.</text>
</comment>
<protein>
    <submittedName>
        <fullName evidence="5">ABC transporter ATP-binding protein</fullName>
    </submittedName>
</protein>
<dbReference type="SUPFAM" id="SSF52540">
    <property type="entry name" value="P-loop containing nucleoside triphosphate hydrolases"/>
    <property type="match status" value="2"/>
</dbReference>
<dbReference type="GO" id="GO:0016887">
    <property type="term" value="F:ATP hydrolysis activity"/>
    <property type="evidence" value="ECO:0007669"/>
    <property type="project" value="InterPro"/>
</dbReference>
<dbReference type="STRING" id="138074.SYMBAF_50385"/>
<evidence type="ECO:0000313" key="5">
    <source>
        <dbReference type="EMBL" id="QLH62588.1"/>
    </source>
</evidence>
<evidence type="ECO:0000256" key="2">
    <source>
        <dbReference type="ARBA" id="ARBA00022448"/>
    </source>
</evidence>
<dbReference type="Gene3D" id="3.40.50.300">
    <property type="entry name" value="P-loop containing nucleotide triphosphate hydrolases"/>
    <property type="match status" value="2"/>
</dbReference>
<accession>A0A068ZB18</accession>
<keyword evidence="4 5" id="KW-0067">ATP-binding</keyword>
<sequence>MSRVIVQVSELNVATAQSEHTLQGINCTLKAGESLAVVGSSGAGKSTLVRALLGATAPGFQISAQQLNCCGVDILHARPRQLRRLRARETAWLGQDPAQELTSTMTVERLLTELSRVSKAEAMTVLAALGLPQAGDLLRRFPHQLSGGQRRRVALARVLVKRPQLLILDEPFAGLDEAHWRNTCDYLMQLQQQQGFAMVLISHERQAAAQMTQQVLVLEQGKLLAHGEYQQVLAARHTALLQAPALTKPVEDQQEQTLLHVTQLQLAKPGSQSLPNISFELRAGECLAITGESGIGKSTLARTLAGLERPAFGSIVFANTQLASHVRQRSRQQQRAIALVPQDPARSLHPLRNVGKQLQQALNRYPSDHRQSVVSLLQQVELPGKYANRLPQQLSGGEQQRVALARALAAQPRLLICDEVTSALDVLNAQKIIHLLARLRSQGMTILMITHDLQAVSSLCSASLQLCRDKSQFSRPTAIDKAMFDDLNKPY</sequence>
<evidence type="ECO:0000313" key="6">
    <source>
        <dbReference type="Proteomes" id="UP000042738"/>
    </source>
</evidence>
<gene>
    <name evidence="5" type="ORF">SYMBAF_06070</name>
</gene>
<dbReference type="PANTHER" id="PTHR43776:SF7">
    <property type="entry name" value="D,D-DIPEPTIDE TRANSPORT ATP-BINDING PROTEIN DDPF-RELATED"/>
    <property type="match status" value="1"/>
</dbReference>
<dbReference type="AlphaFoldDB" id="A0A068ZB18"/>
<reference evidence="5 6" key="1">
    <citation type="journal article" date="2014" name="Genome Announc.">
        <title>Whole-Genome Sequence of Serratia symbiotica Strain CWBI-2.3T, a Free-Living Symbiont of the Black Bean Aphid Aphis fabae.</title>
        <authorList>
            <person name="Foray V."/>
            <person name="Grigorescu A.S."/>
            <person name="Sabri A."/>
            <person name="Haubruge E."/>
            <person name="Lognay G."/>
            <person name="Francis F."/>
            <person name="Fauconnier M.L."/>
            <person name="Hance T."/>
            <person name="Thonart P."/>
        </authorList>
    </citation>
    <scope>NUCLEOTIDE SEQUENCE [LARGE SCALE GENOMIC DNA]</scope>
    <source>
        <strain evidence="5">CWBI-2.3</strain>
    </source>
</reference>
<dbReference type="Proteomes" id="UP000042738">
    <property type="component" value="Chromosome"/>
</dbReference>
<dbReference type="GO" id="GO:0055085">
    <property type="term" value="P:transmembrane transport"/>
    <property type="evidence" value="ECO:0007669"/>
    <property type="project" value="UniProtKB-ARBA"/>
</dbReference>
<dbReference type="SMART" id="SM00382">
    <property type="entry name" value="AAA"/>
    <property type="match status" value="2"/>
</dbReference>
<name>A0A068ZB18_9GAMM</name>
<evidence type="ECO:0000256" key="1">
    <source>
        <dbReference type="ARBA" id="ARBA00005417"/>
    </source>
</evidence>